<proteinExistence type="predicted"/>
<evidence type="ECO:0008006" key="3">
    <source>
        <dbReference type="Google" id="ProtNLM"/>
    </source>
</evidence>
<sequence length="88" mass="9491">MTLRKKNNPFKTSAGIVFDVYDVGGAVYRVEVTEEAIEDFCDPRGIKLEGDDLPAALLEAILLAADKLVQRAPAGIKSVMVDKKALNG</sequence>
<name>A0ABS4EFY8_9HYPH</name>
<comment type="caution">
    <text evidence="1">The sequence shown here is derived from an EMBL/GenBank/DDBJ whole genome shotgun (WGS) entry which is preliminary data.</text>
</comment>
<organism evidence="1 2">
    <name type="scientific">Rhizobium herbae</name>
    <dbReference type="NCBI Taxonomy" id="508661"/>
    <lineage>
        <taxon>Bacteria</taxon>
        <taxon>Pseudomonadati</taxon>
        <taxon>Pseudomonadota</taxon>
        <taxon>Alphaproteobacteria</taxon>
        <taxon>Hyphomicrobiales</taxon>
        <taxon>Rhizobiaceae</taxon>
        <taxon>Rhizobium/Agrobacterium group</taxon>
        <taxon>Rhizobium</taxon>
    </lineage>
</organism>
<dbReference type="EMBL" id="JAGGJV010000001">
    <property type="protein sequence ID" value="MBP1856849.1"/>
    <property type="molecule type" value="Genomic_DNA"/>
</dbReference>
<dbReference type="RefSeq" id="WP_209846774.1">
    <property type="nucleotide sequence ID" value="NZ_JAGGJV010000001.1"/>
</dbReference>
<gene>
    <name evidence="1" type="ORF">J2Z75_000329</name>
</gene>
<evidence type="ECO:0000313" key="1">
    <source>
        <dbReference type="EMBL" id="MBP1856849.1"/>
    </source>
</evidence>
<accession>A0ABS4EFY8</accession>
<protein>
    <recommendedName>
        <fullName evidence="3">DUF1488 family protein</fullName>
    </recommendedName>
</protein>
<evidence type="ECO:0000313" key="2">
    <source>
        <dbReference type="Proteomes" id="UP000823786"/>
    </source>
</evidence>
<dbReference type="Proteomes" id="UP000823786">
    <property type="component" value="Unassembled WGS sequence"/>
</dbReference>
<reference evidence="1 2" key="1">
    <citation type="submission" date="2021-03" db="EMBL/GenBank/DDBJ databases">
        <title>Genomic Encyclopedia of Type Strains, Phase IV (KMG-IV): sequencing the most valuable type-strain genomes for metagenomic binning, comparative biology and taxonomic classification.</title>
        <authorList>
            <person name="Goeker M."/>
        </authorList>
    </citation>
    <scope>NUCLEOTIDE SEQUENCE [LARGE SCALE GENOMIC DNA]</scope>
    <source>
        <strain evidence="1 2">DSM 26427</strain>
    </source>
</reference>
<keyword evidence="2" id="KW-1185">Reference proteome</keyword>